<dbReference type="EMBL" id="JAVDQI010000001">
    <property type="protein sequence ID" value="MDR6222096.1"/>
    <property type="molecule type" value="Genomic_DNA"/>
</dbReference>
<accession>A0AA90Z7A1</accession>
<dbReference type="RefSeq" id="WP_270096114.1">
    <property type="nucleotide sequence ID" value="NZ_JAQFFK010000003.1"/>
</dbReference>
<evidence type="ECO:0000313" key="2">
    <source>
        <dbReference type="Proteomes" id="UP001185015"/>
    </source>
</evidence>
<sequence>MSRVLGLNVPSFTVGARWFADRIFNALFVSGEHSMSIGLYSCPGGSCTSSVADNIVDGN</sequence>
<evidence type="ECO:0000313" key="1">
    <source>
        <dbReference type="EMBL" id="MDR6222096.1"/>
    </source>
</evidence>
<comment type="caution">
    <text evidence="1">The sequence shown here is derived from an EMBL/GenBank/DDBJ whole genome shotgun (WGS) entry which is preliminary data.</text>
</comment>
<proteinExistence type="predicted"/>
<name>A0AA90Z7A1_9EURY</name>
<dbReference type="AlphaFoldDB" id="A0AA90Z7A1"/>
<reference evidence="1 2" key="1">
    <citation type="submission" date="2023-07" db="EMBL/GenBank/DDBJ databases">
        <title>Genomic Encyclopedia of Type Strains, Phase IV (KMG-IV): sequencing the most valuable type-strain genomes for metagenomic binning, comparative biology and taxonomic classification.</title>
        <authorList>
            <person name="Goeker M."/>
        </authorList>
    </citation>
    <scope>NUCLEOTIDE SEQUENCE [LARGE SCALE GENOMIC DNA]</scope>
    <source>
        <strain evidence="1 2">DSM 17273</strain>
    </source>
</reference>
<organism evidence="1 2">
    <name type="scientific">Methanococcoides alaskense</name>
    <dbReference type="NCBI Taxonomy" id="325778"/>
    <lineage>
        <taxon>Archaea</taxon>
        <taxon>Methanobacteriati</taxon>
        <taxon>Methanobacteriota</taxon>
        <taxon>Stenosarchaea group</taxon>
        <taxon>Methanomicrobia</taxon>
        <taxon>Methanosarcinales</taxon>
        <taxon>Methanosarcinaceae</taxon>
        <taxon>Methanococcoides</taxon>
    </lineage>
</organism>
<dbReference type="Proteomes" id="UP001185015">
    <property type="component" value="Unassembled WGS sequence"/>
</dbReference>
<gene>
    <name evidence="1" type="ORF">J2750_000528</name>
</gene>
<keyword evidence="2" id="KW-1185">Reference proteome</keyword>
<protein>
    <submittedName>
        <fullName evidence="1">Uncharacterized protein</fullName>
    </submittedName>
</protein>